<dbReference type="AlphaFoldDB" id="R7W7W6"/>
<dbReference type="Gene3D" id="1.20.5.4130">
    <property type="match status" value="1"/>
</dbReference>
<dbReference type="InterPro" id="IPR041118">
    <property type="entry name" value="Rx_N"/>
</dbReference>
<sequence length="366" mass="41502">MLRVRTPVPGAFFPFFFNIPLTYGFNLTSGANLTWHTAEYNTVFGLACYLGVNVHPDARVRCPDAGIFLDYMATVLAVSVVGWVVSPIITRMLSLVLSYMSSQYNWKSGISSDLKNLEATLMDILLVVGAAERQHVVDTNQILLLQQMKDAVSDADDVLDEFDYMLLKEKAEKNDLRSRIASSSLSFGKRLVNSDKSRSELRKVLKSLERVRTSAKMFVQVMTLESYNPSQSLQCVPARTTGSFLHEDVTFGREREIHELVGQLVYRSDECSLNNEEKFRTEVHAIVGVGGIGKTTLALLIYNDERIVDFFDVRVWVSVSSNFDKTRVIKEIIENITDGESAELDKFNFSRLQEELNERLYSKRFL</sequence>
<keyword evidence="2" id="KW-0433">Leucine-rich repeat</keyword>
<evidence type="ECO:0000256" key="2">
    <source>
        <dbReference type="ARBA" id="ARBA00022614"/>
    </source>
</evidence>
<keyword evidence="3" id="KW-0677">Repeat</keyword>
<organism evidence="8">
    <name type="scientific">Aegilops tauschii</name>
    <name type="common">Tausch's goatgrass</name>
    <name type="synonym">Aegilops squarrosa</name>
    <dbReference type="NCBI Taxonomy" id="37682"/>
    <lineage>
        <taxon>Eukaryota</taxon>
        <taxon>Viridiplantae</taxon>
        <taxon>Streptophyta</taxon>
        <taxon>Embryophyta</taxon>
        <taxon>Tracheophyta</taxon>
        <taxon>Spermatophyta</taxon>
        <taxon>Magnoliopsida</taxon>
        <taxon>Liliopsida</taxon>
        <taxon>Poales</taxon>
        <taxon>Poaceae</taxon>
        <taxon>BOP clade</taxon>
        <taxon>Pooideae</taxon>
        <taxon>Triticodae</taxon>
        <taxon>Triticeae</taxon>
        <taxon>Triticinae</taxon>
        <taxon>Aegilops</taxon>
    </lineage>
</organism>
<dbReference type="PANTHER" id="PTHR33377">
    <property type="entry name" value="OS10G0134700 PROTEIN-RELATED"/>
    <property type="match status" value="1"/>
</dbReference>
<dbReference type="GO" id="GO:0006952">
    <property type="term" value="P:defense response"/>
    <property type="evidence" value="ECO:0007669"/>
    <property type="project" value="UniProtKB-KW"/>
</dbReference>
<comment type="similarity">
    <text evidence="1">Belongs to the disease resistance NB-LRR family.</text>
</comment>
<protein>
    <submittedName>
        <fullName evidence="8">Disease resistance protein RGA2</fullName>
    </submittedName>
</protein>
<dbReference type="Gene3D" id="3.40.50.300">
    <property type="entry name" value="P-loop containing nucleotide triphosphate hydrolases"/>
    <property type="match status" value="1"/>
</dbReference>
<dbReference type="Pfam" id="PF18052">
    <property type="entry name" value="Rx_N"/>
    <property type="match status" value="1"/>
</dbReference>
<evidence type="ECO:0000256" key="3">
    <source>
        <dbReference type="ARBA" id="ARBA00022737"/>
    </source>
</evidence>
<evidence type="ECO:0000259" key="7">
    <source>
        <dbReference type="Pfam" id="PF18052"/>
    </source>
</evidence>
<dbReference type="InterPro" id="IPR002182">
    <property type="entry name" value="NB-ARC"/>
</dbReference>
<keyword evidence="5" id="KW-0611">Plant defense</keyword>
<dbReference type="GO" id="GO:0043531">
    <property type="term" value="F:ADP binding"/>
    <property type="evidence" value="ECO:0007669"/>
    <property type="project" value="InterPro"/>
</dbReference>
<evidence type="ECO:0000313" key="8">
    <source>
        <dbReference type="EnsemblPlants" id="EMT17821"/>
    </source>
</evidence>
<accession>R7W7W6</accession>
<dbReference type="Pfam" id="PF00931">
    <property type="entry name" value="NB-ARC"/>
    <property type="match status" value="1"/>
</dbReference>
<evidence type="ECO:0000259" key="6">
    <source>
        <dbReference type="Pfam" id="PF00931"/>
    </source>
</evidence>
<keyword evidence="4" id="KW-0547">Nucleotide-binding</keyword>
<feature type="domain" description="NB-ARC" evidence="6">
    <location>
        <begin position="281"/>
        <end position="366"/>
    </location>
</feature>
<name>R7W7W6_AEGTA</name>
<dbReference type="InterPro" id="IPR027417">
    <property type="entry name" value="P-loop_NTPase"/>
</dbReference>
<evidence type="ECO:0000256" key="1">
    <source>
        <dbReference type="ARBA" id="ARBA00008894"/>
    </source>
</evidence>
<feature type="domain" description="Disease resistance N-terminal" evidence="7">
    <location>
        <begin position="90"/>
        <end position="177"/>
    </location>
</feature>
<dbReference type="EnsemblPlants" id="EMT17821">
    <property type="protein sequence ID" value="EMT17821"/>
    <property type="gene ID" value="F775_22615"/>
</dbReference>
<reference evidence="8" key="1">
    <citation type="submission" date="2015-06" db="UniProtKB">
        <authorList>
            <consortium name="EnsemblPlants"/>
        </authorList>
    </citation>
    <scope>IDENTIFICATION</scope>
</reference>
<dbReference type="SUPFAM" id="SSF52540">
    <property type="entry name" value="P-loop containing nucleoside triphosphate hydrolases"/>
    <property type="match status" value="1"/>
</dbReference>
<evidence type="ECO:0000256" key="4">
    <source>
        <dbReference type="ARBA" id="ARBA00022741"/>
    </source>
</evidence>
<dbReference type="PANTHER" id="PTHR33377:SF62">
    <property type="entry name" value="OS10G0133166 PROTEIN"/>
    <property type="match status" value="1"/>
</dbReference>
<evidence type="ECO:0000256" key="5">
    <source>
        <dbReference type="ARBA" id="ARBA00022821"/>
    </source>
</evidence>
<proteinExistence type="inferred from homology"/>